<dbReference type="InterPro" id="IPR002343">
    <property type="entry name" value="Hud_Sxl_RNA"/>
</dbReference>
<feature type="region of interest" description="Disordered" evidence="10">
    <location>
        <begin position="212"/>
        <end position="360"/>
    </location>
</feature>
<feature type="region of interest" description="Disordered" evidence="10">
    <location>
        <begin position="614"/>
        <end position="693"/>
    </location>
</feature>
<evidence type="ECO:0000313" key="13">
    <source>
        <dbReference type="EMBL" id="KAK4783615.1"/>
    </source>
</evidence>
<dbReference type="SUPFAM" id="SSF54928">
    <property type="entry name" value="RNA-binding domain, RBD"/>
    <property type="match status" value="2"/>
</dbReference>
<evidence type="ECO:0000256" key="7">
    <source>
        <dbReference type="ARBA" id="ARBA00023242"/>
    </source>
</evidence>
<keyword evidence="5 9" id="KW-0694">RNA-binding</keyword>
<feature type="region of interest" description="Disordered" evidence="10">
    <location>
        <begin position="461"/>
        <end position="529"/>
    </location>
</feature>
<evidence type="ECO:0000256" key="2">
    <source>
        <dbReference type="ARBA" id="ARBA00022473"/>
    </source>
</evidence>
<dbReference type="Pfam" id="PF00076">
    <property type="entry name" value="RRM_1"/>
    <property type="match status" value="2"/>
</dbReference>
<accession>A0AAN7LEB0</accession>
<sequence length="693" mass="75642">MGGGGRGYEHNYEAPPPITGQKRSYPFPGRDGASPDHADGVKFAKLFVGSVPSSITEEDIRPLFEEHGNVLEVALIKDRRTGQQRGCCFIKYTTSEEADRAIRALHNRHTLPGGVGPIQVRYADGERERLGATEYKLFVGSLNKQASEQEVEEIFAPYGRVEDVYLMRDDMRQSRGCGFVKYAHRDMALAAINGLNGIYTMRGCDQPLTVRFAQPKRPRPGDSRGGPAFGGPGLGPSSQTPGARTPPNINEPSGHRVPPSAWKPMNAQDQGPPSSVDNHGSINQMSRSSDMSASLNPVAPVPGFGGHSDGFPASMTPSSLQQQNFNPSFQQFPPMNQQIPTLQNSLLSPPQQLPPHMKREPQLSASYLQAQTSLSQVGPNGPLPGAPFPTSMSGSGQQSTASSATAFLAPSNINVQSQSRPSLPNQPHQAFPPAQMQQFPQLPVQSPSPLAQMLTQQTQNLRASFQSSQQAFSQIQQQLQMMQPNQSGAPHQQSSHPASQQWPKDMMKGPTSSPVATSAEVPPSSSAPVASATSVTATMLASVKCSWTEHTSPDGFKYYYNSVTGESRWVEPEELKMYKQQQQLQIQKPPHQQTQFPTQQYHQALPAHLQPQLQAQPQMQFPQQSSQQNPLPSLIQSSGAPGPQKNTQELSHQQFQIAAYPSNDSARFQQQGLQAAQEWMWKNKQPAAPEELS</sequence>
<feature type="domain" description="RRM" evidence="12">
    <location>
        <begin position="44"/>
        <end position="125"/>
    </location>
</feature>
<keyword evidence="7" id="KW-0539">Nucleus</keyword>
<dbReference type="InterPro" id="IPR035979">
    <property type="entry name" value="RBD_domain_sf"/>
</dbReference>
<dbReference type="Gene3D" id="2.20.70.10">
    <property type="match status" value="1"/>
</dbReference>
<proteinExistence type="predicted"/>
<evidence type="ECO:0000256" key="6">
    <source>
        <dbReference type="ARBA" id="ARBA00023089"/>
    </source>
</evidence>
<feature type="compositionally biased region" description="Polar residues" evidence="10">
    <location>
        <begin position="239"/>
        <end position="251"/>
    </location>
</feature>
<comment type="caution">
    <text evidence="13">The sequence shown here is derived from an EMBL/GenBank/DDBJ whole genome shotgun (WGS) entry which is preliminary data.</text>
</comment>
<feature type="compositionally biased region" description="Low complexity" evidence="10">
    <location>
        <begin position="614"/>
        <end position="638"/>
    </location>
</feature>
<dbReference type="PROSITE" id="PS50102">
    <property type="entry name" value="RRM"/>
    <property type="match status" value="2"/>
</dbReference>
<keyword evidence="6" id="KW-0287">Flowering</keyword>
<feature type="region of interest" description="Disordered" evidence="10">
    <location>
        <begin position="374"/>
        <end position="403"/>
    </location>
</feature>
<evidence type="ECO:0000256" key="9">
    <source>
        <dbReference type="PROSITE-ProRule" id="PRU00176"/>
    </source>
</evidence>
<feature type="domain" description="WW" evidence="11">
    <location>
        <begin position="541"/>
        <end position="574"/>
    </location>
</feature>
<dbReference type="InterPro" id="IPR001202">
    <property type="entry name" value="WW_dom"/>
</dbReference>
<dbReference type="PRINTS" id="PR00961">
    <property type="entry name" value="HUDSXLRNA"/>
</dbReference>
<gene>
    <name evidence="13" type="ORF">SAY86_007989</name>
</gene>
<feature type="region of interest" description="Disordered" evidence="10">
    <location>
        <begin position="1"/>
        <end position="34"/>
    </location>
</feature>
<dbReference type="FunFam" id="3.30.70.330:FF:000332">
    <property type="entry name" value="flowering time control protein FCA isoform X2"/>
    <property type="match status" value="1"/>
</dbReference>
<reference evidence="13 14" key="1">
    <citation type="journal article" date="2023" name="Hortic Res">
        <title>Pangenome of water caltrop reveals structural variations and asymmetric subgenome divergence after allopolyploidization.</title>
        <authorList>
            <person name="Zhang X."/>
            <person name="Chen Y."/>
            <person name="Wang L."/>
            <person name="Yuan Y."/>
            <person name="Fang M."/>
            <person name="Shi L."/>
            <person name="Lu R."/>
            <person name="Comes H.P."/>
            <person name="Ma Y."/>
            <person name="Chen Y."/>
            <person name="Huang G."/>
            <person name="Zhou Y."/>
            <person name="Zheng Z."/>
            <person name="Qiu Y."/>
        </authorList>
    </citation>
    <scope>NUCLEOTIDE SEQUENCE [LARGE SCALE GENOMIC DNA]</scope>
    <source>
        <strain evidence="13">F231</strain>
    </source>
</reference>
<dbReference type="Proteomes" id="UP001346149">
    <property type="component" value="Unassembled WGS sequence"/>
</dbReference>
<dbReference type="InterPro" id="IPR000504">
    <property type="entry name" value="RRM_dom"/>
</dbReference>
<feature type="compositionally biased region" description="Polar residues" evidence="10">
    <location>
        <begin position="644"/>
        <end position="674"/>
    </location>
</feature>
<dbReference type="Pfam" id="PF00397">
    <property type="entry name" value="WW"/>
    <property type="match status" value="1"/>
</dbReference>
<keyword evidence="2" id="KW-0217">Developmental protein</keyword>
<organism evidence="13 14">
    <name type="scientific">Trapa natans</name>
    <name type="common">Water chestnut</name>
    <dbReference type="NCBI Taxonomy" id="22666"/>
    <lineage>
        <taxon>Eukaryota</taxon>
        <taxon>Viridiplantae</taxon>
        <taxon>Streptophyta</taxon>
        <taxon>Embryophyta</taxon>
        <taxon>Tracheophyta</taxon>
        <taxon>Spermatophyta</taxon>
        <taxon>Magnoliopsida</taxon>
        <taxon>eudicotyledons</taxon>
        <taxon>Gunneridae</taxon>
        <taxon>Pentapetalae</taxon>
        <taxon>rosids</taxon>
        <taxon>malvids</taxon>
        <taxon>Myrtales</taxon>
        <taxon>Lythraceae</taxon>
        <taxon>Trapa</taxon>
    </lineage>
</organism>
<dbReference type="GO" id="GO:0030154">
    <property type="term" value="P:cell differentiation"/>
    <property type="evidence" value="ECO:0007669"/>
    <property type="project" value="UniProtKB-KW"/>
</dbReference>
<dbReference type="InterPro" id="IPR036020">
    <property type="entry name" value="WW_dom_sf"/>
</dbReference>
<feature type="compositionally biased region" description="Polar residues" evidence="10">
    <location>
        <begin position="267"/>
        <end position="295"/>
    </location>
</feature>
<dbReference type="InterPro" id="IPR012677">
    <property type="entry name" value="Nucleotide-bd_a/b_plait_sf"/>
</dbReference>
<feature type="compositionally biased region" description="Low complexity" evidence="10">
    <location>
        <begin position="390"/>
        <end position="403"/>
    </location>
</feature>
<dbReference type="PROSITE" id="PS50020">
    <property type="entry name" value="WW_DOMAIN_2"/>
    <property type="match status" value="1"/>
</dbReference>
<dbReference type="GO" id="GO:0009908">
    <property type="term" value="P:flower development"/>
    <property type="evidence" value="ECO:0007669"/>
    <property type="project" value="UniProtKB-KW"/>
</dbReference>
<comment type="subcellular location">
    <subcellularLocation>
        <location evidence="1">Nucleus</location>
    </subcellularLocation>
</comment>
<evidence type="ECO:0000256" key="4">
    <source>
        <dbReference type="ARBA" id="ARBA00022782"/>
    </source>
</evidence>
<dbReference type="PROSITE" id="PS01159">
    <property type="entry name" value="WW_DOMAIN_1"/>
    <property type="match status" value="1"/>
</dbReference>
<feature type="compositionally biased region" description="Low complexity" evidence="10">
    <location>
        <begin position="512"/>
        <end position="529"/>
    </location>
</feature>
<dbReference type="GO" id="GO:1990904">
    <property type="term" value="C:ribonucleoprotein complex"/>
    <property type="evidence" value="ECO:0007669"/>
    <property type="project" value="InterPro"/>
</dbReference>
<evidence type="ECO:0000256" key="1">
    <source>
        <dbReference type="ARBA" id="ARBA00004123"/>
    </source>
</evidence>
<evidence type="ECO:0000259" key="12">
    <source>
        <dbReference type="PROSITE" id="PS50102"/>
    </source>
</evidence>
<evidence type="ECO:0000256" key="8">
    <source>
        <dbReference type="ARBA" id="ARBA00071861"/>
    </source>
</evidence>
<feature type="compositionally biased region" description="Low complexity" evidence="10">
    <location>
        <begin position="318"/>
        <end position="350"/>
    </location>
</feature>
<dbReference type="SUPFAM" id="SSF51045">
    <property type="entry name" value="WW domain"/>
    <property type="match status" value="1"/>
</dbReference>
<keyword evidence="4" id="KW-0221">Differentiation</keyword>
<name>A0AAN7LEB0_TRANT</name>
<dbReference type="CDD" id="cd00201">
    <property type="entry name" value="WW"/>
    <property type="match status" value="1"/>
</dbReference>
<dbReference type="GO" id="GO:0003723">
    <property type="term" value="F:RNA binding"/>
    <property type="evidence" value="ECO:0007669"/>
    <property type="project" value="UniProtKB-UniRule"/>
</dbReference>
<evidence type="ECO:0000313" key="14">
    <source>
        <dbReference type="Proteomes" id="UP001346149"/>
    </source>
</evidence>
<feature type="compositionally biased region" description="Gly residues" evidence="10">
    <location>
        <begin position="223"/>
        <end position="234"/>
    </location>
</feature>
<keyword evidence="14" id="KW-1185">Reference proteome</keyword>
<dbReference type="PANTHER" id="PTHR24012">
    <property type="entry name" value="RNA BINDING PROTEIN"/>
    <property type="match status" value="1"/>
</dbReference>
<evidence type="ECO:0000256" key="10">
    <source>
        <dbReference type="SAM" id="MobiDB-lite"/>
    </source>
</evidence>
<dbReference type="FunFam" id="3.30.70.330:FF:000374">
    <property type="entry name" value="Flowering time control protein FCA"/>
    <property type="match status" value="1"/>
</dbReference>
<dbReference type="EMBL" id="JAXQNO010000015">
    <property type="protein sequence ID" value="KAK4783615.1"/>
    <property type="molecule type" value="Genomic_DNA"/>
</dbReference>
<feature type="compositionally biased region" description="Low complexity" evidence="10">
    <location>
        <begin position="464"/>
        <end position="501"/>
    </location>
</feature>
<keyword evidence="3" id="KW-0677">Repeat</keyword>
<protein>
    <recommendedName>
        <fullName evidence="8">Flowering time control protein FCA</fullName>
    </recommendedName>
</protein>
<evidence type="ECO:0000259" key="11">
    <source>
        <dbReference type="PROSITE" id="PS50020"/>
    </source>
</evidence>
<evidence type="ECO:0000256" key="5">
    <source>
        <dbReference type="ARBA" id="ARBA00022884"/>
    </source>
</evidence>
<dbReference type="SMART" id="SM00360">
    <property type="entry name" value="RRM"/>
    <property type="match status" value="2"/>
</dbReference>
<evidence type="ECO:0000256" key="3">
    <source>
        <dbReference type="ARBA" id="ARBA00022737"/>
    </source>
</evidence>
<dbReference type="SMART" id="SM00456">
    <property type="entry name" value="WW"/>
    <property type="match status" value="1"/>
</dbReference>
<dbReference type="Gene3D" id="3.30.70.330">
    <property type="match status" value="2"/>
</dbReference>
<dbReference type="GO" id="GO:0005634">
    <property type="term" value="C:nucleus"/>
    <property type="evidence" value="ECO:0007669"/>
    <property type="project" value="UniProtKB-SubCell"/>
</dbReference>
<dbReference type="AlphaFoldDB" id="A0AAN7LEB0"/>
<feature type="domain" description="RRM" evidence="12">
    <location>
        <begin position="135"/>
        <end position="215"/>
    </location>
</feature>